<evidence type="ECO:0000256" key="15">
    <source>
        <dbReference type="ARBA" id="ARBA00052458"/>
    </source>
</evidence>
<dbReference type="EMBL" id="DF143476">
    <property type="protein sequence ID" value="GAA53350.1"/>
    <property type="molecule type" value="Genomic_DNA"/>
</dbReference>
<dbReference type="EC" id="3.5.1.99" evidence="3"/>
<proteinExistence type="inferred from homology"/>
<evidence type="ECO:0000313" key="20">
    <source>
        <dbReference type="Proteomes" id="UP000008909"/>
    </source>
</evidence>
<dbReference type="SUPFAM" id="SSF75304">
    <property type="entry name" value="Amidase signature (AS) enzymes"/>
    <property type="match status" value="2"/>
</dbReference>
<evidence type="ECO:0000256" key="8">
    <source>
        <dbReference type="ARBA" id="ARBA00047450"/>
    </source>
</evidence>
<evidence type="ECO:0000256" key="3">
    <source>
        <dbReference type="ARBA" id="ARBA00012112"/>
    </source>
</evidence>
<accession>G7YK68</accession>
<evidence type="ECO:0000256" key="9">
    <source>
        <dbReference type="ARBA" id="ARBA00048052"/>
    </source>
</evidence>
<keyword evidence="7" id="KW-0443">Lipid metabolism</keyword>
<dbReference type="InterPro" id="IPR052096">
    <property type="entry name" value="Endocannabinoid_amidase"/>
</dbReference>
<dbReference type="Pfam" id="PF01425">
    <property type="entry name" value="Amidase"/>
    <property type="match status" value="2"/>
</dbReference>
<dbReference type="AlphaFoldDB" id="G7YK68"/>
<organism evidence="19 20">
    <name type="scientific">Clonorchis sinensis</name>
    <name type="common">Chinese liver fluke</name>
    <dbReference type="NCBI Taxonomy" id="79923"/>
    <lineage>
        <taxon>Eukaryota</taxon>
        <taxon>Metazoa</taxon>
        <taxon>Spiralia</taxon>
        <taxon>Lophotrochozoa</taxon>
        <taxon>Platyhelminthes</taxon>
        <taxon>Trematoda</taxon>
        <taxon>Digenea</taxon>
        <taxon>Opisthorchiida</taxon>
        <taxon>Opisthorchiata</taxon>
        <taxon>Opisthorchiidae</taxon>
        <taxon>Clonorchis</taxon>
    </lineage>
</organism>
<dbReference type="PANTHER" id="PTHR45847:SF6">
    <property type="entry name" value="FATTY ACID AMIDE HYDROLASE"/>
    <property type="match status" value="1"/>
</dbReference>
<evidence type="ECO:0000256" key="13">
    <source>
        <dbReference type="ARBA" id="ARBA00051346"/>
    </source>
</evidence>
<gene>
    <name evidence="19" type="ORF">CLF_110065</name>
</gene>
<sequence>MAELIEMHWTMLVGWLAKRSVRRICISCGVTALMFHLIRRLYQQHRQNERLRKKQDSVKQNINAVRSQLAQANVTDDLLALTDLGLGELSQKIASGDVTPIQLLHAFQTKALQLYEKGNSGICEFVLQAQSVFEGSSIEEEQEEHLSTMRKSPLYGIPISLKETFCMKGYDSTGGLIKCCNSPMEEDCVLVTVLRKAGAIPFVRTTTSQAMRALDGTNPVFGDTTNPFNSSRIVGGSSGGEAALVAQRGAPVGIASDVGGSTRIPAELIEMHWTMLAGWLAKRSVRRICISCGVTALMFHLIRRLYQQRRQNERLRKKQDSVKQNINAVRSQLAQANVTDDLLALTDLGLGELSQKIASGDVTPIQLLHAFQTKALQLYEKGNSGICEFVLQAQSVFEGSSIEEEQEEHLSTMRKSPLYGIPISLKETFCMKGYDSTGGLIKCCNSPMEEDCVLVTVLRKAGAIPFVRTTTSQAMRALDGTNPVFGDTTNPFNSSRIVGGSSGGEAALVAQRGAPVGIASDVGGSTRIPAAFCGLASLKPTVNRLSLLGCLNLSKHSVLALQACPGPVARKVDDLAGVMRSLLTPVMFDLDPRVPPMPFNEEAYNGSSKKKLTIGFYRTFRDPCLMPAAAVVGEAINHAAATLGKAGHRIVRFKPPNPVKAYKLFLRCIFADGGWELRRLLSNEPVVPHLRFLNLVLSSPRWIKFTIDVFARFVGFGPVAVAHTMGGLRSAQAAIDLLVAVREYQKEFHKSWLEAGDLDAVVCPAFPYPAPPVDTRAMFVMPGIAYVSLYNLVDYPAGTVSTGFVDHVNIIESNKLAIDRHLEGDKYGSKIAAMQKGSEGLPIAVQVVGRPFQEETVLRVMRTIEEGAATRTG</sequence>
<dbReference type="GO" id="GO:0017064">
    <property type="term" value="F:fatty acid amide hydrolase activity"/>
    <property type="evidence" value="ECO:0007669"/>
    <property type="project" value="UniProtKB-EC"/>
</dbReference>
<evidence type="ECO:0000256" key="17">
    <source>
        <dbReference type="ARBA" id="ARBA00077216"/>
    </source>
</evidence>
<dbReference type="Gene3D" id="3.90.1300.10">
    <property type="entry name" value="Amidase signature (AS) domain"/>
    <property type="match status" value="2"/>
</dbReference>
<comment type="catalytic activity">
    <reaction evidence="12">
        <text>N-(15Z-tetracosenoyl)-ethanolamine + H2O = (15Z)-tetracosenoate + ethanolamine</text>
        <dbReference type="Rhea" id="RHEA:63144"/>
        <dbReference type="ChEBI" id="CHEBI:15377"/>
        <dbReference type="ChEBI" id="CHEBI:32392"/>
        <dbReference type="ChEBI" id="CHEBI:57603"/>
        <dbReference type="ChEBI" id="CHEBI:146187"/>
    </reaction>
    <physiologicalReaction direction="left-to-right" evidence="12">
        <dbReference type="Rhea" id="RHEA:63145"/>
    </physiologicalReaction>
</comment>
<evidence type="ECO:0000256" key="6">
    <source>
        <dbReference type="ARBA" id="ARBA00022963"/>
    </source>
</evidence>
<dbReference type="GO" id="GO:0009062">
    <property type="term" value="P:fatty acid catabolic process"/>
    <property type="evidence" value="ECO:0007669"/>
    <property type="project" value="TreeGrafter"/>
</dbReference>
<dbReference type="Proteomes" id="UP000008909">
    <property type="component" value="Unassembled WGS sequence"/>
</dbReference>
<keyword evidence="6" id="KW-0442">Lipid degradation</keyword>
<feature type="domain" description="Amidase" evidence="18">
    <location>
        <begin position="370"/>
        <end position="858"/>
    </location>
</feature>
<comment type="catalytic activity">
    <reaction evidence="15">
        <text>N-docosanoyl-ethanolamine + H2O = docosanoate + ethanolamine</text>
        <dbReference type="Rhea" id="RHEA:63128"/>
        <dbReference type="ChEBI" id="CHEBI:15377"/>
        <dbReference type="ChEBI" id="CHEBI:23858"/>
        <dbReference type="ChEBI" id="CHEBI:57603"/>
        <dbReference type="ChEBI" id="CHEBI:146186"/>
    </reaction>
    <physiologicalReaction direction="left-to-right" evidence="15">
        <dbReference type="Rhea" id="RHEA:63129"/>
    </physiologicalReaction>
</comment>
<comment type="catalytic activity">
    <reaction evidence="14">
        <text>N-octadecanoyl ethanolamine + H2O = octadecanoate + ethanolamine</text>
        <dbReference type="Rhea" id="RHEA:63124"/>
        <dbReference type="ChEBI" id="CHEBI:15377"/>
        <dbReference type="ChEBI" id="CHEBI:25629"/>
        <dbReference type="ChEBI" id="CHEBI:57603"/>
        <dbReference type="ChEBI" id="CHEBI:85299"/>
    </reaction>
    <physiologicalReaction direction="left-to-right" evidence="14">
        <dbReference type="Rhea" id="RHEA:63125"/>
    </physiologicalReaction>
</comment>
<evidence type="ECO:0000256" key="4">
    <source>
        <dbReference type="ARBA" id="ARBA00022553"/>
    </source>
</evidence>
<comment type="catalytic activity">
    <reaction evidence="16">
        <text>N-(5Z,8Z,11Z,14Z)-eicosatetraenoyl-glycine + H2O = (5Z,8Z,11Z,14Z)-eicosatetraenoate + glycine</text>
        <dbReference type="Rhea" id="RHEA:64108"/>
        <dbReference type="ChEBI" id="CHEBI:15377"/>
        <dbReference type="ChEBI" id="CHEBI:32395"/>
        <dbReference type="ChEBI" id="CHEBI:57305"/>
        <dbReference type="ChEBI" id="CHEBI:59002"/>
    </reaction>
    <physiologicalReaction direction="left-to-right" evidence="16">
        <dbReference type="Rhea" id="RHEA:64109"/>
    </physiologicalReaction>
</comment>
<evidence type="ECO:0000256" key="14">
    <source>
        <dbReference type="ARBA" id="ARBA00051454"/>
    </source>
</evidence>
<evidence type="ECO:0000256" key="1">
    <source>
        <dbReference type="ARBA" id="ARBA00000208"/>
    </source>
</evidence>
<feature type="domain" description="Amidase" evidence="18">
    <location>
        <begin position="106"/>
        <end position="267"/>
    </location>
</feature>
<dbReference type="GO" id="GO:0004040">
    <property type="term" value="F:amidase activity"/>
    <property type="evidence" value="ECO:0007669"/>
    <property type="project" value="TreeGrafter"/>
</dbReference>
<evidence type="ECO:0000256" key="2">
    <source>
        <dbReference type="ARBA" id="ARBA00009199"/>
    </source>
</evidence>
<name>G7YK68_CLOSI</name>
<reference key="2">
    <citation type="submission" date="2011-10" db="EMBL/GenBank/DDBJ databases">
        <title>The genome and transcriptome sequence of Clonorchis sinensis provide insights into the carcinogenic liver fluke.</title>
        <authorList>
            <person name="Wang X."/>
            <person name="Huang Y."/>
            <person name="Chen W."/>
            <person name="Liu H."/>
            <person name="Guo L."/>
            <person name="Chen Y."/>
            <person name="Luo F."/>
            <person name="Zhou W."/>
            <person name="Sun J."/>
            <person name="Mao Q."/>
            <person name="Liang P."/>
            <person name="Zhou C."/>
            <person name="Tian Y."/>
            <person name="Men J."/>
            <person name="Lv X."/>
            <person name="Huang L."/>
            <person name="Zhou J."/>
            <person name="Hu Y."/>
            <person name="Li R."/>
            <person name="Zhang F."/>
            <person name="Lei H."/>
            <person name="Li X."/>
            <person name="Hu X."/>
            <person name="Liang C."/>
            <person name="Xu J."/>
            <person name="Wu Z."/>
            <person name="Yu X."/>
        </authorList>
    </citation>
    <scope>NUCLEOTIDE SEQUENCE</scope>
    <source>
        <strain>Henan</strain>
    </source>
</reference>
<dbReference type="InterPro" id="IPR023631">
    <property type="entry name" value="Amidase_dom"/>
</dbReference>
<comment type="catalytic activity">
    <reaction evidence="9">
        <text>N-(9Z-octadecenoyl) ethanolamine + H2O = ethanolamine + (9Z)-octadecenoate</text>
        <dbReference type="Rhea" id="RHEA:45060"/>
        <dbReference type="ChEBI" id="CHEBI:15377"/>
        <dbReference type="ChEBI" id="CHEBI:30823"/>
        <dbReference type="ChEBI" id="CHEBI:57603"/>
        <dbReference type="ChEBI" id="CHEBI:71466"/>
    </reaction>
    <physiologicalReaction direction="left-to-right" evidence="9">
        <dbReference type="Rhea" id="RHEA:45061"/>
    </physiologicalReaction>
</comment>
<dbReference type="InterPro" id="IPR036928">
    <property type="entry name" value="AS_sf"/>
</dbReference>
<comment type="catalytic activity">
    <reaction evidence="8">
        <text>(9Z)-octadecenoate + glycine = N-(9Z-octadecenoyl)glycine + H2O</text>
        <dbReference type="Rhea" id="RHEA:51316"/>
        <dbReference type="ChEBI" id="CHEBI:15377"/>
        <dbReference type="ChEBI" id="CHEBI:30823"/>
        <dbReference type="ChEBI" id="CHEBI:57305"/>
        <dbReference type="ChEBI" id="CHEBI:133992"/>
    </reaction>
    <physiologicalReaction direction="right-to-left" evidence="8">
        <dbReference type="Rhea" id="RHEA:51318"/>
    </physiologicalReaction>
</comment>
<dbReference type="PANTHER" id="PTHR45847">
    <property type="entry name" value="FATTY ACID AMIDE HYDROLASE"/>
    <property type="match status" value="1"/>
</dbReference>
<dbReference type="FunFam" id="3.90.1300.10:FF:000001">
    <property type="entry name" value="Fatty-acid amide hydrolase 1"/>
    <property type="match status" value="1"/>
</dbReference>
<comment type="similarity">
    <text evidence="2">Belongs to the amidase family.</text>
</comment>
<comment type="catalytic activity">
    <reaction evidence="10">
        <text>N-(5Z,8Z,11Z,14Z-eicosatetraenoyl)-ethanolamine + H2O = ethanolamine + (5Z,8Z,11Z,14Z)-eicosatetraenoate</text>
        <dbReference type="Rhea" id="RHEA:26136"/>
        <dbReference type="ChEBI" id="CHEBI:2700"/>
        <dbReference type="ChEBI" id="CHEBI:15377"/>
        <dbReference type="ChEBI" id="CHEBI:32395"/>
        <dbReference type="ChEBI" id="CHEBI:57603"/>
        <dbReference type="EC" id="3.5.1.99"/>
    </reaction>
    <physiologicalReaction direction="left-to-right" evidence="10">
        <dbReference type="Rhea" id="RHEA:26137"/>
    </physiologicalReaction>
</comment>
<protein>
    <recommendedName>
        <fullName evidence="3">fatty acid amide hydrolase</fullName>
        <ecNumber evidence="3">3.5.1.99</ecNumber>
    </recommendedName>
    <alternativeName>
        <fullName evidence="17">Anandamide amidohydrolase 1</fullName>
    </alternativeName>
</protein>
<evidence type="ECO:0000259" key="18">
    <source>
        <dbReference type="Pfam" id="PF01425"/>
    </source>
</evidence>
<evidence type="ECO:0000256" key="7">
    <source>
        <dbReference type="ARBA" id="ARBA00023098"/>
    </source>
</evidence>
<evidence type="ECO:0000256" key="10">
    <source>
        <dbReference type="ARBA" id="ARBA00048606"/>
    </source>
</evidence>
<evidence type="ECO:0000256" key="12">
    <source>
        <dbReference type="ARBA" id="ARBA00050992"/>
    </source>
</evidence>
<keyword evidence="20" id="KW-1185">Reference proteome</keyword>
<evidence type="ECO:0000313" key="19">
    <source>
        <dbReference type="EMBL" id="GAA53350.1"/>
    </source>
</evidence>
<evidence type="ECO:0000256" key="16">
    <source>
        <dbReference type="ARBA" id="ARBA00052709"/>
    </source>
</evidence>
<comment type="catalytic activity">
    <reaction evidence="13">
        <text>N-(9Z-hexadecenoyl) ethanolamine + H2O = (9Z)-hexadecenoate + ethanolamine</text>
        <dbReference type="Rhea" id="RHEA:35563"/>
        <dbReference type="ChEBI" id="CHEBI:15377"/>
        <dbReference type="ChEBI" id="CHEBI:32372"/>
        <dbReference type="ChEBI" id="CHEBI:57603"/>
        <dbReference type="ChEBI" id="CHEBI:71465"/>
    </reaction>
    <physiologicalReaction direction="left-to-right" evidence="13">
        <dbReference type="Rhea" id="RHEA:35564"/>
    </physiologicalReaction>
</comment>
<keyword evidence="5 19" id="KW-0378">Hydrolase</keyword>
<evidence type="ECO:0000256" key="5">
    <source>
        <dbReference type="ARBA" id="ARBA00022801"/>
    </source>
</evidence>
<comment type="catalytic activity">
    <reaction evidence="11">
        <text>N-(5Z,8Z,11Z,14Z-eicosatetraenoyl)-L-serine + H2O = (5Z,8Z,11Z,14Z)-eicosatetraenoate + L-serine</text>
        <dbReference type="Rhea" id="RHEA:64116"/>
        <dbReference type="ChEBI" id="CHEBI:15377"/>
        <dbReference type="ChEBI" id="CHEBI:32395"/>
        <dbReference type="ChEBI" id="CHEBI:33384"/>
        <dbReference type="ChEBI" id="CHEBI:149697"/>
    </reaction>
    <physiologicalReaction direction="left-to-right" evidence="11">
        <dbReference type="Rhea" id="RHEA:64117"/>
    </physiologicalReaction>
</comment>
<comment type="catalytic activity">
    <reaction evidence="1">
        <text>(9Z)-octadecenamide + H2O = (9Z)-octadecenoate + NH4(+)</text>
        <dbReference type="Rhea" id="RHEA:26506"/>
        <dbReference type="ChEBI" id="CHEBI:15377"/>
        <dbReference type="ChEBI" id="CHEBI:28938"/>
        <dbReference type="ChEBI" id="CHEBI:30823"/>
        <dbReference type="ChEBI" id="CHEBI:116314"/>
        <dbReference type="EC" id="3.5.1.99"/>
    </reaction>
    <physiologicalReaction direction="left-to-right" evidence="1">
        <dbReference type="Rhea" id="RHEA:26507"/>
    </physiologicalReaction>
</comment>
<evidence type="ECO:0000256" key="11">
    <source>
        <dbReference type="ARBA" id="ARBA00050294"/>
    </source>
</evidence>
<keyword evidence="4" id="KW-0597">Phosphoprotein</keyword>
<reference evidence="19" key="1">
    <citation type="journal article" date="2011" name="Genome Biol.">
        <title>The draft genome of the carcinogenic human liver fluke Clonorchis sinensis.</title>
        <authorList>
            <person name="Wang X."/>
            <person name="Chen W."/>
            <person name="Huang Y."/>
            <person name="Sun J."/>
            <person name="Men J."/>
            <person name="Liu H."/>
            <person name="Luo F."/>
            <person name="Guo L."/>
            <person name="Lv X."/>
            <person name="Deng C."/>
            <person name="Zhou C."/>
            <person name="Fan Y."/>
            <person name="Li X."/>
            <person name="Huang L."/>
            <person name="Hu Y."/>
            <person name="Liang C."/>
            <person name="Hu X."/>
            <person name="Xu J."/>
            <person name="Yu X."/>
        </authorList>
    </citation>
    <scope>NUCLEOTIDE SEQUENCE [LARGE SCALE GENOMIC DNA]</scope>
    <source>
        <strain evidence="19">Henan</strain>
    </source>
</reference>